<sequence>MVDLFTRHAVGLLERFLDDLTSQPAPLAHHRTVMAGVRAALVAHLSPHSPRHGDPATLDLALGWAEELAGLADERGLFSSDGNLSSPPDSCFSLNDLGCALALLRAHPGGDPALVRLEEQLTGIATRALPALVAGGVHTPNHRWEVAAALVRLQHLHPDALARAEEWLAEGVDVDADGIYSERSANYAAHVSNPCLLVLSELLERPGLAEVVHRNLHTVLALTDDDGLVETVLSRRQDQHAGYPVGAFHLQLRRFALLEGCAECAAAAAPPERWVQDPAAGAEALAAALLEPRLDQDVVAAPPAPAPDGRRVLAAAGLVVQRRGSVRTVVYGGSDVPALGRVCSGAAVNPTLLRLRAGRAVLRSVRLSRTFFGLGPFRGTLAPVGPDGPLVLEETVRAGYSQPLPPAARRHDGVYPLGFEGRYAAAMDFPARERDEVELVTRMEVAPLDDGLRLTWTSTGAAAPWSLELCFDPGGTLEGVQPLDRPGEHLLTGGWGSYRHGGDRIDFGPGRPPGPGCPVGYHPGEAYTFLGGTDALGGPRVHLAGRGPGRWYLDLRPRPESR</sequence>
<dbReference type="RefSeq" id="WP_090595371.1">
    <property type="nucleotide sequence ID" value="NZ_LT629688.1"/>
</dbReference>
<gene>
    <name evidence="1" type="ORF">SAMN04489747_3559</name>
</gene>
<keyword evidence="2" id="KW-1185">Reference proteome</keyword>
<dbReference type="AlphaFoldDB" id="A0A1G7DCD8"/>
<evidence type="ECO:0000313" key="1">
    <source>
        <dbReference type="EMBL" id="SDE49318.1"/>
    </source>
</evidence>
<protein>
    <recommendedName>
        <fullName evidence="3">Heparinase II/III-like protein</fullName>
    </recommendedName>
</protein>
<name>A0A1G7DCD8_9ACTN</name>
<dbReference type="Proteomes" id="UP000198546">
    <property type="component" value="Chromosome i"/>
</dbReference>
<proteinExistence type="predicted"/>
<dbReference type="STRING" id="675864.SAMN04489747_3559"/>
<accession>A0A1G7DCD8</accession>
<organism evidence="1 2">
    <name type="scientific">Auraticoccus monumenti</name>
    <dbReference type="NCBI Taxonomy" id="675864"/>
    <lineage>
        <taxon>Bacteria</taxon>
        <taxon>Bacillati</taxon>
        <taxon>Actinomycetota</taxon>
        <taxon>Actinomycetes</taxon>
        <taxon>Propionibacteriales</taxon>
        <taxon>Propionibacteriaceae</taxon>
        <taxon>Auraticoccus</taxon>
    </lineage>
</organism>
<reference evidence="1 2" key="1">
    <citation type="submission" date="2016-10" db="EMBL/GenBank/DDBJ databases">
        <authorList>
            <person name="de Groot N.N."/>
        </authorList>
    </citation>
    <scope>NUCLEOTIDE SEQUENCE [LARGE SCALE GENOMIC DNA]</scope>
    <source>
        <strain evidence="1 2">MON 2.2</strain>
    </source>
</reference>
<dbReference type="OrthoDB" id="1290722at2"/>
<dbReference type="EMBL" id="LT629688">
    <property type="protein sequence ID" value="SDE49318.1"/>
    <property type="molecule type" value="Genomic_DNA"/>
</dbReference>
<evidence type="ECO:0008006" key="3">
    <source>
        <dbReference type="Google" id="ProtNLM"/>
    </source>
</evidence>
<evidence type="ECO:0000313" key="2">
    <source>
        <dbReference type="Proteomes" id="UP000198546"/>
    </source>
</evidence>